<evidence type="ECO:0000256" key="6">
    <source>
        <dbReference type="ARBA" id="ARBA00022884"/>
    </source>
</evidence>
<dbReference type="InterPro" id="IPR012933">
    <property type="entry name" value="HicA_mRNA_interferase"/>
</dbReference>
<dbReference type="Gene3D" id="3.30.920.30">
    <property type="entry name" value="Hypothetical protein"/>
    <property type="match status" value="1"/>
</dbReference>
<protein>
    <recommendedName>
        <fullName evidence="10">Toxin HicA</fullName>
    </recommendedName>
</protein>
<evidence type="ECO:0000256" key="1">
    <source>
        <dbReference type="ARBA" id="ARBA00006620"/>
    </source>
</evidence>
<keyword evidence="5" id="KW-0378">Hydrolase</keyword>
<dbReference type="SUPFAM" id="SSF54786">
    <property type="entry name" value="YcfA/nrd intein domain"/>
    <property type="match status" value="1"/>
</dbReference>
<dbReference type="GO" id="GO:0016787">
    <property type="term" value="F:hydrolase activity"/>
    <property type="evidence" value="ECO:0007669"/>
    <property type="project" value="UniProtKB-KW"/>
</dbReference>
<evidence type="ECO:0000256" key="7">
    <source>
        <dbReference type="ARBA" id="ARBA00023016"/>
    </source>
</evidence>
<keyword evidence="2" id="KW-1277">Toxin-antitoxin system</keyword>
<dbReference type="PANTHER" id="PTHR34873:SF3">
    <property type="entry name" value="ADDICTION MODULE TOXIN, HICA FAMILY"/>
    <property type="match status" value="1"/>
</dbReference>
<dbReference type="STRING" id="1798661.A3D65_03905"/>
<evidence type="ECO:0000256" key="5">
    <source>
        <dbReference type="ARBA" id="ARBA00022801"/>
    </source>
</evidence>
<gene>
    <name evidence="8" type="ORF">A3D65_03905</name>
</gene>
<proteinExistence type="inferred from homology"/>
<sequence length="77" mass="8835">MARLVPISAKKLIKILHHLGFQEIRRKGSHRFFLYPQAKKTTVVPDHGSTDIPVGLLSDILKDIDVTSREFEDLRKL</sequence>
<dbReference type="InterPro" id="IPR038570">
    <property type="entry name" value="HicA_sf"/>
</dbReference>
<evidence type="ECO:0000256" key="2">
    <source>
        <dbReference type="ARBA" id="ARBA00022649"/>
    </source>
</evidence>
<dbReference type="GO" id="GO:0004519">
    <property type="term" value="F:endonuclease activity"/>
    <property type="evidence" value="ECO:0007669"/>
    <property type="project" value="UniProtKB-KW"/>
</dbReference>
<dbReference type="PANTHER" id="PTHR34873">
    <property type="entry name" value="SSR1766 PROTEIN"/>
    <property type="match status" value="1"/>
</dbReference>
<dbReference type="Pfam" id="PF07927">
    <property type="entry name" value="HicA_toxin"/>
    <property type="match status" value="1"/>
</dbReference>
<reference evidence="8 9" key="1">
    <citation type="journal article" date="2016" name="Nat. Commun.">
        <title>Thousands of microbial genomes shed light on interconnected biogeochemical processes in an aquifer system.</title>
        <authorList>
            <person name="Anantharaman K."/>
            <person name="Brown C.T."/>
            <person name="Hug L.A."/>
            <person name="Sharon I."/>
            <person name="Castelle C.J."/>
            <person name="Probst A.J."/>
            <person name="Thomas B.C."/>
            <person name="Singh A."/>
            <person name="Wilkins M.J."/>
            <person name="Karaoz U."/>
            <person name="Brodie E.L."/>
            <person name="Williams K.H."/>
            <person name="Hubbard S.S."/>
            <person name="Banfield J.F."/>
        </authorList>
    </citation>
    <scope>NUCLEOTIDE SEQUENCE [LARGE SCALE GENOMIC DNA]</scope>
</reference>
<dbReference type="Proteomes" id="UP000177996">
    <property type="component" value="Unassembled WGS sequence"/>
</dbReference>
<comment type="caution">
    <text evidence="8">The sequence shown here is derived from an EMBL/GenBank/DDBJ whole genome shotgun (WGS) entry which is preliminary data.</text>
</comment>
<dbReference type="GO" id="GO:0003729">
    <property type="term" value="F:mRNA binding"/>
    <property type="evidence" value="ECO:0007669"/>
    <property type="project" value="InterPro"/>
</dbReference>
<evidence type="ECO:0000256" key="3">
    <source>
        <dbReference type="ARBA" id="ARBA00022722"/>
    </source>
</evidence>
<organism evidence="8 9">
    <name type="scientific">Candidatus Lloydbacteria bacterium RIFCSPHIGHO2_02_FULL_50_13</name>
    <dbReference type="NCBI Taxonomy" id="1798661"/>
    <lineage>
        <taxon>Bacteria</taxon>
        <taxon>Candidatus Lloydiibacteriota</taxon>
    </lineage>
</organism>
<keyword evidence="7" id="KW-0346">Stress response</keyword>
<keyword evidence="3" id="KW-0540">Nuclease</keyword>
<evidence type="ECO:0000256" key="4">
    <source>
        <dbReference type="ARBA" id="ARBA00022759"/>
    </source>
</evidence>
<dbReference type="EMBL" id="MHLL01000057">
    <property type="protein sequence ID" value="OGZ07558.1"/>
    <property type="molecule type" value="Genomic_DNA"/>
</dbReference>
<keyword evidence="4" id="KW-0255">Endonuclease</keyword>
<name>A0A1G2D472_9BACT</name>
<evidence type="ECO:0000313" key="8">
    <source>
        <dbReference type="EMBL" id="OGZ07558.1"/>
    </source>
</evidence>
<evidence type="ECO:0000313" key="9">
    <source>
        <dbReference type="Proteomes" id="UP000177996"/>
    </source>
</evidence>
<accession>A0A1G2D472</accession>
<evidence type="ECO:0008006" key="10">
    <source>
        <dbReference type="Google" id="ProtNLM"/>
    </source>
</evidence>
<keyword evidence="6" id="KW-0694">RNA-binding</keyword>
<dbReference type="AlphaFoldDB" id="A0A1G2D472"/>
<comment type="similarity">
    <text evidence="1">Belongs to the HicA mRNA interferase family.</text>
</comment>